<proteinExistence type="predicted"/>
<evidence type="ECO:0000313" key="2">
    <source>
        <dbReference type="EMBL" id="GAA6133076.1"/>
    </source>
</evidence>
<feature type="transmembrane region" description="Helical" evidence="1">
    <location>
        <begin position="62"/>
        <end position="80"/>
    </location>
</feature>
<organism evidence="2 3">
    <name type="scientific">Halopseudomonas sabulinigri</name>
    <dbReference type="NCBI Taxonomy" id="472181"/>
    <lineage>
        <taxon>Bacteria</taxon>
        <taxon>Pseudomonadati</taxon>
        <taxon>Pseudomonadota</taxon>
        <taxon>Gammaproteobacteria</taxon>
        <taxon>Pseudomonadales</taxon>
        <taxon>Pseudomonadaceae</taxon>
        <taxon>Halopseudomonas</taxon>
    </lineage>
</organism>
<dbReference type="Proteomes" id="UP001486808">
    <property type="component" value="Unassembled WGS sequence"/>
</dbReference>
<feature type="transmembrane region" description="Helical" evidence="1">
    <location>
        <begin position="7"/>
        <end position="25"/>
    </location>
</feature>
<keyword evidence="1" id="KW-0812">Transmembrane</keyword>
<gene>
    <name evidence="2" type="ORF">NBRC116187_34360</name>
</gene>
<evidence type="ECO:0000256" key="1">
    <source>
        <dbReference type="SAM" id="Phobius"/>
    </source>
</evidence>
<evidence type="ECO:0000313" key="3">
    <source>
        <dbReference type="Proteomes" id="UP001486808"/>
    </source>
</evidence>
<keyword evidence="1" id="KW-1133">Transmembrane helix</keyword>
<comment type="caution">
    <text evidence="2">The sequence shown here is derived from an EMBL/GenBank/DDBJ whole genome shotgun (WGS) entry which is preliminary data.</text>
</comment>
<protein>
    <submittedName>
        <fullName evidence="2">Uncharacterized protein</fullName>
    </submittedName>
</protein>
<feature type="transmembrane region" description="Helical" evidence="1">
    <location>
        <begin position="31"/>
        <end position="50"/>
    </location>
</feature>
<sequence>MSKALAVIGNVLAFFIFGVGLLSPLTPSVGMPTMGSLVTFVALPLMFLLNARRGYTHQVARYAVVFQGLCFLVLTAWLLSIQSGVFANASLQLDQVRSLLLTGGDSLGAVSYAYNAGRLALLSEAG</sequence>
<dbReference type="EMBL" id="BAABWD010000006">
    <property type="protein sequence ID" value="GAA6133076.1"/>
    <property type="molecule type" value="Genomic_DNA"/>
</dbReference>
<accession>A0ABP9ZUE3</accession>
<keyword evidence="1" id="KW-0472">Membrane</keyword>
<keyword evidence="3" id="KW-1185">Reference proteome</keyword>
<reference evidence="2 3" key="1">
    <citation type="submission" date="2024-04" db="EMBL/GenBank/DDBJ databases">
        <title>Draft genome sequence of Halopseudomonas sabulinigri NBRC 116187.</title>
        <authorList>
            <person name="Miyakawa T."/>
            <person name="Kusuya Y."/>
            <person name="Miura T."/>
        </authorList>
    </citation>
    <scope>NUCLEOTIDE SEQUENCE [LARGE SCALE GENOMIC DNA]</scope>
    <source>
        <strain evidence="2 3">4NH20-0042</strain>
    </source>
</reference>
<name>A0ABP9ZUE3_9GAMM</name>